<dbReference type="AlphaFoldDB" id="A0A073K1H4"/>
<gene>
    <name evidence="1" type="ORF">BAMA_17830</name>
</gene>
<dbReference type="OrthoDB" id="2913105at2"/>
<sequence>MKEQWEKPELEILTIHMTMAGPGLRIADAEQTDPDEDVHYS</sequence>
<dbReference type="NCBIfam" id="NF033524">
    <property type="entry name" value="lasso_PadeA_fam"/>
    <property type="match status" value="1"/>
</dbReference>
<accession>A0A073K1H4</accession>
<protein>
    <submittedName>
        <fullName evidence="1">Recombinase RecA</fullName>
    </submittedName>
</protein>
<evidence type="ECO:0000313" key="2">
    <source>
        <dbReference type="Proteomes" id="UP000027822"/>
    </source>
</evidence>
<keyword evidence="2" id="KW-1185">Reference proteome</keyword>
<organism evidence="1 2">
    <name type="scientific">Bacillus manliponensis</name>
    <dbReference type="NCBI Taxonomy" id="574376"/>
    <lineage>
        <taxon>Bacteria</taxon>
        <taxon>Bacillati</taxon>
        <taxon>Bacillota</taxon>
        <taxon>Bacilli</taxon>
        <taxon>Bacillales</taxon>
        <taxon>Bacillaceae</taxon>
        <taxon>Bacillus</taxon>
        <taxon>Bacillus cereus group</taxon>
    </lineage>
</organism>
<evidence type="ECO:0000313" key="1">
    <source>
        <dbReference type="EMBL" id="KEK20297.1"/>
    </source>
</evidence>
<dbReference type="EMBL" id="JOTN01000004">
    <property type="protein sequence ID" value="KEK20297.1"/>
    <property type="molecule type" value="Genomic_DNA"/>
</dbReference>
<dbReference type="STRING" id="574376.BAMA_17830"/>
<dbReference type="Proteomes" id="UP000027822">
    <property type="component" value="Unassembled WGS sequence"/>
</dbReference>
<dbReference type="RefSeq" id="WP_034637720.1">
    <property type="nucleotide sequence ID" value="NZ_CBCSJC010000003.1"/>
</dbReference>
<name>A0A073K1H4_9BACI</name>
<reference evidence="1 2" key="1">
    <citation type="submission" date="2014-06" db="EMBL/GenBank/DDBJ databases">
        <title>Draft genome sequence of Bacillus manliponensis JCM 15802 (MCCC 1A00708).</title>
        <authorList>
            <person name="Lai Q."/>
            <person name="Liu Y."/>
            <person name="Shao Z."/>
        </authorList>
    </citation>
    <scope>NUCLEOTIDE SEQUENCE [LARGE SCALE GENOMIC DNA]</scope>
    <source>
        <strain evidence="1 2">JCM 15802</strain>
    </source>
</reference>
<proteinExistence type="predicted"/>
<dbReference type="InterPro" id="IPR049825">
    <property type="entry name" value="Lasso_PadeA-like"/>
</dbReference>
<comment type="caution">
    <text evidence="1">The sequence shown here is derived from an EMBL/GenBank/DDBJ whole genome shotgun (WGS) entry which is preliminary data.</text>
</comment>
<dbReference type="eggNOG" id="ENOG502ZGA2">
    <property type="taxonomic scope" value="Bacteria"/>
</dbReference>